<dbReference type="eggNOG" id="COG2267">
    <property type="taxonomic scope" value="Bacteria"/>
</dbReference>
<organism evidence="3 4">
    <name type="scientific">Parvularcula bermudensis (strain ATCC BAA-594 / HTCC2503 / KCTC 12087)</name>
    <dbReference type="NCBI Taxonomy" id="314260"/>
    <lineage>
        <taxon>Bacteria</taxon>
        <taxon>Pseudomonadati</taxon>
        <taxon>Pseudomonadota</taxon>
        <taxon>Alphaproteobacteria</taxon>
        <taxon>Parvularculales</taxon>
        <taxon>Parvularculaceae</taxon>
        <taxon>Parvularcula</taxon>
    </lineage>
</organism>
<dbReference type="InterPro" id="IPR000073">
    <property type="entry name" value="AB_hydrolase_1"/>
</dbReference>
<accession>E0TE84</accession>
<reference evidence="4" key="1">
    <citation type="submission" date="2010-08" db="EMBL/GenBank/DDBJ databases">
        <title>Genome sequence of Parvularcula bermudensis HTCC2503.</title>
        <authorList>
            <person name="Kang D.-M."/>
            <person name="Oh H.-M."/>
            <person name="Cho J.-C."/>
        </authorList>
    </citation>
    <scope>NUCLEOTIDE SEQUENCE [LARGE SCALE GENOMIC DNA]</scope>
    <source>
        <strain evidence="4">ATCC BAA-594 / HTCC2503 / KCTC 12087</strain>
    </source>
</reference>
<dbReference type="Proteomes" id="UP000001302">
    <property type="component" value="Chromosome"/>
</dbReference>
<dbReference type="Pfam" id="PF12697">
    <property type="entry name" value="Abhydrolase_6"/>
    <property type="match status" value="1"/>
</dbReference>
<keyword evidence="1" id="KW-0378">Hydrolase</keyword>
<dbReference type="STRING" id="314260.PB2503_06967"/>
<evidence type="ECO:0000256" key="1">
    <source>
        <dbReference type="ARBA" id="ARBA00022801"/>
    </source>
</evidence>
<evidence type="ECO:0000313" key="4">
    <source>
        <dbReference type="Proteomes" id="UP000001302"/>
    </source>
</evidence>
<feature type="domain" description="AB hydrolase-1" evidence="2">
    <location>
        <begin position="6"/>
        <end position="236"/>
    </location>
</feature>
<dbReference type="OrthoDB" id="9814966at2"/>
<protein>
    <submittedName>
        <fullName evidence="3">Arylesterase-related protein</fullName>
    </submittedName>
</protein>
<dbReference type="GO" id="GO:0016787">
    <property type="term" value="F:hydrolase activity"/>
    <property type="evidence" value="ECO:0007669"/>
    <property type="project" value="UniProtKB-KW"/>
</dbReference>
<evidence type="ECO:0000259" key="2">
    <source>
        <dbReference type="Pfam" id="PF12697"/>
    </source>
</evidence>
<sequence>MAKQPIVLIHGTWATGNLWREVPETLEALGFEVHTPTLRHHDHDFDTVRRTVSTASLTDYVDDLVAYCRTLPVPPLLLGHSLGGLLAQLVASRPETEIAGLILASPAPSAGMFNMYPSMTRMFFVHHLHPLFWRRPVMPDRKMFGWGVMNEQDPGVRDEIFEQLVPESGRAYFQLVFWYLDPSQAARVDDRQITMPTLVINGTKDRIVVPRVSRLTAARFERATHREVEGADHSLLWGRFHRPTFGVIEEWLGENSLLPVAA</sequence>
<dbReference type="PANTHER" id="PTHR43798">
    <property type="entry name" value="MONOACYLGLYCEROL LIPASE"/>
    <property type="match status" value="1"/>
</dbReference>
<dbReference type="InterPro" id="IPR050266">
    <property type="entry name" value="AB_hydrolase_sf"/>
</dbReference>
<dbReference type="AlphaFoldDB" id="E0TE84"/>
<dbReference type="RefSeq" id="WP_013300433.1">
    <property type="nucleotide sequence ID" value="NC_014414.1"/>
</dbReference>
<dbReference type="HOGENOM" id="CLU_051715_3_0_5"/>
<dbReference type="GO" id="GO:0016020">
    <property type="term" value="C:membrane"/>
    <property type="evidence" value="ECO:0007669"/>
    <property type="project" value="TreeGrafter"/>
</dbReference>
<dbReference type="PANTHER" id="PTHR43798:SF31">
    <property type="entry name" value="AB HYDROLASE SUPERFAMILY PROTEIN YCLE"/>
    <property type="match status" value="1"/>
</dbReference>
<dbReference type="EMBL" id="CP002156">
    <property type="protein sequence ID" value="ADM09459.1"/>
    <property type="molecule type" value="Genomic_DNA"/>
</dbReference>
<dbReference type="InterPro" id="IPR029058">
    <property type="entry name" value="AB_hydrolase_fold"/>
</dbReference>
<dbReference type="Gene3D" id="3.40.50.1820">
    <property type="entry name" value="alpha/beta hydrolase"/>
    <property type="match status" value="1"/>
</dbReference>
<dbReference type="SUPFAM" id="SSF53474">
    <property type="entry name" value="alpha/beta-Hydrolases"/>
    <property type="match status" value="1"/>
</dbReference>
<gene>
    <name evidence="3" type="ordered locus">PB2503_06967</name>
</gene>
<evidence type="ECO:0000313" key="3">
    <source>
        <dbReference type="EMBL" id="ADM09459.1"/>
    </source>
</evidence>
<proteinExistence type="predicted"/>
<keyword evidence="4" id="KW-1185">Reference proteome</keyword>
<reference evidence="3 4" key="2">
    <citation type="journal article" date="2011" name="J. Bacteriol.">
        <title>Complete genome sequence of strain HTCC2503T of Parvularcula bermudensis, the type species of the order "Parvularculales" in the class Alphaproteobacteria.</title>
        <authorList>
            <person name="Oh H.M."/>
            <person name="Kang I."/>
            <person name="Vergin K.L."/>
            <person name="Kang D."/>
            <person name="Rhee K.H."/>
            <person name="Giovannoni S.J."/>
            <person name="Cho J.C."/>
        </authorList>
    </citation>
    <scope>NUCLEOTIDE SEQUENCE [LARGE SCALE GENOMIC DNA]</scope>
    <source>
        <strain evidence="4">ATCC BAA-594 / HTCC2503 / KCTC 12087</strain>
    </source>
</reference>
<name>E0TE84_PARBH</name>
<dbReference type="KEGG" id="pbr:PB2503_06967"/>